<dbReference type="Proteomes" id="UP000295301">
    <property type="component" value="Unassembled WGS sequence"/>
</dbReference>
<dbReference type="EMBL" id="SMUV01000042">
    <property type="protein sequence ID" value="TDK51946.1"/>
    <property type="molecule type" value="Genomic_DNA"/>
</dbReference>
<dbReference type="InterPro" id="IPR029069">
    <property type="entry name" value="HotDog_dom_sf"/>
</dbReference>
<accession>A0A4R5VG67</accession>
<proteinExistence type="inferred from homology"/>
<dbReference type="PANTHER" id="PTHR21660:SF1">
    <property type="entry name" value="ACYL-COENZYME A THIOESTERASE 13"/>
    <property type="match status" value="1"/>
</dbReference>
<dbReference type="Gene3D" id="3.10.129.10">
    <property type="entry name" value="Hotdog Thioesterase"/>
    <property type="match status" value="1"/>
</dbReference>
<dbReference type="SUPFAM" id="SSF54637">
    <property type="entry name" value="Thioesterase/thiol ester dehydrase-isomerase"/>
    <property type="match status" value="1"/>
</dbReference>
<dbReference type="InterPro" id="IPR006683">
    <property type="entry name" value="Thioestr_dom"/>
</dbReference>
<dbReference type="GO" id="GO:0047617">
    <property type="term" value="F:fatty acyl-CoA hydrolase activity"/>
    <property type="evidence" value="ECO:0007669"/>
    <property type="project" value="InterPro"/>
</dbReference>
<dbReference type="InterPro" id="IPR039298">
    <property type="entry name" value="ACOT13"/>
</dbReference>
<gene>
    <name evidence="4" type="ORF">E1832_02445</name>
</gene>
<dbReference type="AlphaFoldDB" id="A0A4R5VG67"/>
<keyword evidence="5" id="KW-1185">Reference proteome</keyword>
<evidence type="ECO:0000313" key="4">
    <source>
        <dbReference type="EMBL" id="TDK51946.1"/>
    </source>
</evidence>
<dbReference type="CDD" id="cd03443">
    <property type="entry name" value="PaaI_thioesterase"/>
    <property type="match status" value="1"/>
</dbReference>
<name>A0A4R5VG67_9RHOB</name>
<comment type="caution">
    <text evidence="4">The sequence shown here is derived from an EMBL/GenBank/DDBJ whole genome shotgun (WGS) entry which is preliminary data.</text>
</comment>
<dbReference type="PANTHER" id="PTHR21660">
    <property type="entry name" value="THIOESTERASE SUPERFAMILY MEMBER-RELATED"/>
    <property type="match status" value="1"/>
</dbReference>
<dbReference type="NCBIfam" id="TIGR00369">
    <property type="entry name" value="unchar_dom_1"/>
    <property type="match status" value="1"/>
</dbReference>
<comment type="similarity">
    <text evidence="1">Belongs to the thioesterase PaaI family.</text>
</comment>
<dbReference type="InterPro" id="IPR003736">
    <property type="entry name" value="PAAI_dom"/>
</dbReference>
<sequence>MDAAGLIHGETGAQNLIGWTTDVGQPDGRARLYLDVDARHSNRHGVLHGGIQAMLLDSACGYTGSLHLNRQEMPQMMSLSFTTQFLAPCGQGRVTAIGRVTGGGKRTLFIEGELWDEAKRLVATGTGVYRTVAPAK</sequence>
<organism evidence="4 5">
    <name type="scientific">Antarcticimicrobium luteum</name>
    <dbReference type="NCBI Taxonomy" id="2547397"/>
    <lineage>
        <taxon>Bacteria</taxon>
        <taxon>Pseudomonadati</taxon>
        <taxon>Pseudomonadota</taxon>
        <taxon>Alphaproteobacteria</taxon>
        <taxon>Rhodobacterales</taxon>
        <taxon>Paracoccaceae</taxon>
        <taxon>Antarcticimicrobium</taxon>
    </lineage>
</organism>
<feature type="domain" description="Thioesterase" evidence="3">
    <location>
        <begin position="44"/>
        <end position="122"/>
    </location>
</feature>
<reference evidence="4 5" key="1">
    <citation type="submission" date="2019-03" db="EMBL/GenBank/DDBJ databases">
        <title>Ruegeria lutea sp. nov., a novel strain, isolated from marine sediment, the Masan Bay, South Korea.</title>
        <authorList>
            <person name="Kim J."/>
            <person name="Kim D.-Y."/>
            <person name="Lee S.-S."/>
        </authorList>
    </citation>
    <scope>NUCLEOTIDE SEQUENCE [LARGE SCALE GENOMIC DNA]</scope>
    <source>
        <strain evidence="4 5">318-1</strain>
    </source>
</reference>
<dbReference type="Pfam" id="PF03061">
    <property type="entry name" value="4HBT"/>
    <property type="match status" value="1"/>
</dbReference>
<dbReference type="OrthoDB" id="3477511at2"/>
<evidence type="ECO:0000259" key="3">
    <source>
        <dbReference type="Pfam" id="PF03061"/>
    </source>
</evidence>
<evidence type="ECO:0000313" key="5">
    <source>
        <dbReference type="Proteomes" id="UP000295301"/>
    </source>
</evidence>
<evidence type="ECO:0000256" key="1">
    <source>
        <dbReference type="ARBA" id="ARBA00008324"/>
    </source>
</evidence>
<keyword evidence="2" id="KW-0378">Hydrolase</keyword>
<protein>
    <submittedName>
        <fullName evidence="4">PaaI family thioesterase</fullName>
    </submittedName>
</protein>
<evidence type="ECO:0000256" key="2">
    <source>
        <dbReference type="ARBA" id="ARBA00022801"/>
    </source>
</evidence>